<dbReference type="InterPro" id="IPR050357">
    <property type="entry name" value="Arrestin_domain-protein"/>
</dbReference>
<dbReference type="GO" id="GO:0005886">
    <property type="term" value="C:plasma membrane"/>
    <property type="evidence" value="ECO:0007669"/>
    <property type="project" value="TreeGrafter"/>
</dbReference>
<dbReference type="GO" id="GO:0031625">
    <property type="term" value="F:ubiquitin protein ligase binding"/>
    <property type="evidence" value="ECO:0007669"/>
    <property type="project" value="TreeGrafter"/>
</dbReference>
<dbReference type="GO" id="GO:0005829">
    <property type="term" value="C:cytosol"/>
    <property type="evidence" value="ECO:0007669"/>
    <property type="project" value="TreeGrafter"/>
</dbReference>
<feature type="compositionally biased region" description="Basic and acidic residues" evidence="1">
    <location>
        <begin position="289"/>
        <end position="306"/>
    </location>
</feature>
<feature type="region of interest" description="Disordered" evidence="1">
    <location>
        <begin position="543"/>
        <end position="569"/>
    </location>
</feature>
<dbReference type="PANTHER" id="PTHR11188:SF17">
    <property type="entry name" value="FI21816P1"/>
    <property type="match status" value="1"/>
</dbReference>
<evidence type="ECO:0000256" key="1">
    <source>
        <dbReference type="SAM" id="MobiDB-lite"/>
    </source>
</evidence>
<feature type="region of interest" description="Disordered" evidence="1">
    <location>
        <begin position="289"/>
        <end position="331"/>
    </location>
</feature>
<gene>
    <name evidence="3" type="ORF">AGERDE_LOCUS2997</name>
</gene>
<organism evidence="3 4">
    <name type="scientific">Ambispora gerdemannii</name>
    <dbReference type="NCBI Taxonomy" id="144530"/>
    <lineage>
        <taxon>Eukaryota</taxon>
        <taxon>Fungi</taxon>
        <taxon>Fungi incertae sedis</taxon>
        <taxon>Mucoromycota</taxon>
        <taxon>Glomeromycotina</taxon>
        <taxon>Glomeromycetes</taxon>
        <taxon>Archaeosporales</taxon>
        <taxon>Ambisporaceae</taxon>
        <taxon>Ambispora</taxon>
    </lineage>
</organism>
<dbReference type="InterPro" id="IPR011021">
    <property type="entry name" value="Arrestin-like_N"/>
</dbReference>
<dbReference type="AlphaFoldDB" id="A0A9N8W7D5"/>
<feature type="domain" description="Arrestin C-terminal-like" evidence="2">
    <location>
        <begin position="213"/>
        <end position="436"/>
    </location>
</feature>
<dbReference type="InterPro" id="IPR011022">
    <property type="entry name" value="Arrestin_C-like"/>
</dbReference>
<comment type="caution">
    <text evidence="3">The sequence shown here is derived from an EMBL/GenBank/DDBJ whole genome shotgun (WGS) entry which is preliminary data.</text>
</comment>
<reference evidence="3" key="1">
    <citation type="submission" date="2021-06" db="EMBL/GenBank/DDBJ databases">
        <authorList>
            <person name="Kallberg Y."/>
            <person name="Tangrot J."/>
            <person name="Rosling A."/>
        </authorList>
    </citation>
    <scope>NUCLEOTIDE SEQUENCE</scope>
    <source>
        <strain evidence="3">MT106</strain>
    </source>
</reference>
<dbReference type="Gene3D" id="2.60.40.640">
    <property type="match status" value="1"/>
</dbReference>
<dbReference type="SMART" id="SM01017">
    <property type="entry name" value="Arrestin_C"/>
    <property type="match status" value="1"/>
</dbReference>
<name>A0A9N8W7D5_9GLOM</name>
<dbReference type="InterPro" id="IPR014756">
    <property type="entry name" value="Ig_E-set"/>
</dbReference>
<dbReference type="EMBL" id="CAJVPL010000269">
    <property type="protein sequence ID" value="CAG8476308.1"/>
    <property type="molecule type" value="Genomic_DNA"/>
</dbReference>
<dbReference type="Pfam" id="PF00339">
    <property type="entry name" value="Arrestin_N"/>
    <property type="match status" value="1"/>
</dbReference>
<dbReference type="SUPFAM" id="SSF81296">
    <property type="entry name" value="E set domains"/>
    <property type="match status" value="1"/>
</dbReference>
<dbReference type="OrthoDB" id="2333384at2759"/>
<accession>A0A9N8W7D5</accession>
<dbReference type="PANTHER" id="PTHR11188">
    <property type="entry name" value="ARRESTIN DOMAIN CONTAINING PROTEIN"/>
    <property type="match status" value="1"/>
</dbReference>
<dbReference type="GO" id="GO:0070086">
    <property type="term" value="P:ubiquitin-dependent endocytosis"/>
    <property type="evidence" value="ECO:0007669"/>
    <property type="project" value="TreeGrafter"/>
</dbReference>
<evidence type="ECO:0000313" key="4">
    <source>
        <dbReference type="Proteomes" id="UP000789831"/>
    </source>
</evidence>
<protein>
    <submittedName>
        <fullName evidence="3">9008_t:CDS:1</fullName>
    </submittedName>
</protein>
<sequence length="695" mass="76398">MNTKQTHQTSANLQINVAEPIIFFRGGPQEAVGCMLRGELVLTLAKPTKIKKIDMQFVGKSKTFWPKGIGKNRSELQDIQEIVSYQWSYLDSISDPTVSSDSTASSSSTASPISTSSKFKIFSTSSNSSSNNNSSSQLLQAGTHTYTFSLFLPGTLPETIELPLGTLSYKLTAVVGRSSPLLPNLKARRQITIIRAMPDHETTGGGLGIARDVKDLFSYEISLQQKAYPIGGCIKDLEFKLFPLNNKLRFHAIQVQLIERTLYRARGIKNAESRIVFVQRSEDIGETKVDELESRENKSLSVRRDSNQSISNSGGGGDGREGSADDNSNFASSSVSISSVSRANESRFPWSRSNSKTDNELEEILESDTITDFGRMYYHKIFDFQIPKCNAPLHPSCISETIKVIHLLKLTITVTVSRERLDVKIENPLSILSCRCSESVHVTLPIYDNDSYLCPCDPAYQETASLSLSSINNKNNPNMTLNGASDILKELSAIRSDSQHHQLTNSSLIMPYYHNHPPPSYKDSIMMSSHGLSPQSVDDRSYLDSIGSNSSLPPMSPISGPGLSSRKAMKLPSPPTYTATSIDADVAIADFFIELGKAITFGLLFHSKISVAEGLLLSVGSRSTPNTLNVEELHIAHLQQLLWPLIIARPGEIETLNQGHLIAGGYLSTHYRAMVSVQVFQNIGTRVKSLPENLL</sequence>
<keyword evidence="4" id="KW-1185">Reference proteome</keyword>
<evidence type="ECO:0000313" key="3">
    <source>
        <dbReference type="EMBL" id="CAG8476308.1"/>
    </source>
</evidence>
<proteinExistence type="predicted"/>
<dbReference type="GO" id="GO:0030674">
    <property type="term" value="F:protein-macromolecule adaptor activity"/>
    <property type="evidence" value="ECO:0007669"/>
    <property type="project" value="TreeGrafter"/>
</dbReference>
<dbReference type="Proteomes" id="UP000789831">
    <property type="component" value="Unassembled WGS sequence"/>
</dbReference>
<evidence type="ECO:0000259" key="2">
    <source>
        <dbReference type="SMART" id="SM01017"/>
    </source>
</evidence>
<dbReference type="InterPro" id="IPR014752">
    <property type="entry name" value="Arrestin-like_C"/>
</dbReference>